<dbReference type="PANTHER" id="PTHR10643">
    <property type="entry name" value="KINETOCHORE PROTEIN NDC80"/>
    <property type="match status" value="1"/>
</dbReference>
<reference evidence="14" key="1">
    <citation type="submission" date="2020-05" db="EMBL/GenBank/DDBJ databases">
        <title>Mycena genomes resolve the evolution of fungal bioluminescence.</title>
        <authorList>
            <person name="Tsai I.J."/>
        </authorList>
    </citation>
    <scope>NUCLEOTIDE SEQUENCE</scope>
    <source>
        <strain evidence="14">171206Taipei</strain>
    </source>
</reference>
<dbReference type="GO" id="GO:0005634">
    <property type="term" value="C:nucleus"/>
    <property type="evidence" value="ECO:0007669"/>
    <property type="project" value="UniProtKB-SubCell"/>
</dbReference>
<feature type="region of interest" description="Disordered" evidence="12">
    <location>
        <begin position="89"/>
        <end position="125"/>
    </location>
</feature>
<accession>A0A8H6S947</accession>
<evidence type="ECO:0000313" key="15">
    <source>
        <dbReference type="Proteomes" id="UP000636479"/>
    </source>
</evidence>
<keyword evidence="6 11" id="KW-0175">Coiled coil</keyword>
<keyword evidence="4 10" id="KW-0498">Mitosis</keyword>
<dbReference type="Pfam" id="PF03801">
    <property type="entry name" value="Ndc80_HEC"/>
    <property type="match status" value="1"/>
</dbReference>
<protein>
    <recommendedName>
        <fullName evidence="10">Kinetochore protein NDC80</fullName>
    </recommendedName>
</protein>
<evidence type="ECO:0000256" key="1">
    <source>
        <dbReference type="ARBA" id="ARBA00007050"/>
    </source>
</evidence>
<keyword evidence="3 10" id="KW-0132">Cell division</keyword>
<evidence type="ECO:0000256" key="9">
    <source>
        <dbReference type="ARBA" id="ARBA00023328"/>
    </source>
</evidence>
<keyword evidence="5 10" id="KW-0995">Kinetochore</keyword>
<name>A0A8H6S947_9AGAR</name>
<feature type="compositionally biased region" description="Polar residues" evidence="12">
    <location>
        <begin position="61"/>
        <end position="70"/>
    </location>
</feature>
<keyword evidence="9 10" id="KW-0137">Centromere</keyword>
<dbReference type="GeneID" id="59349599"/>
<comment type="similarity">
    <text evidence="1 10">Belongs to the NDC80/HEC1 family.</text>
</comment>
<dbReference type="GO" id="GO:0051301">
    <property type="term" value="P:cell division"/>
    <property type="evidence" value="ECO:0007669"/>
    <property type="project" value="UniProtKB-UniRule"/>
</dbReference>
<dbReference type="Proteomes" id="UP000636479">
    <property type="component" value="Unassembled WGS sequence"/>
</dbReference>
<keyword evidence="15" id="KW-1185">Reference proteome</keyword>
<feature type="compositionally biased region" description="Polar residues" evidence="12">
    <location>
        <begin position="1"/>
        <end position="17"/>
    </location>
</feature>
<dbReference type="GO" id="GO:0031262">
    <property type="term" value="C:Ndc80 complex"/>
    <property type="evidence" value="ECO:0007669"/>
    <property type="project" value="UniProtKB-UniRule"/>
</dbReference>
<dbReference type="AlphaFoldDB" id="A0A8H6S947"/>
<evidence type="ECO:0000256" key="2">
    <source>
        <dbReference type="ARBA" id="ARBA00022454"/>
    </source>
</evidence>
<evidence type="ECO:0000256" key="7">
    <source>
        <dbReference type="ARBA" id="ARBA00023242"/>
    </source>
</evidence>
<organism evidence="14 15">
    <name type="scientific">Mycena indigotica</name>
    <dbReference type="NCBI Taxonomy" id="2126181"/>
    <lineage>
        <taxon>Eukaryota</taxon>
        <taxon>Fungi</taxon>
        <taxon>Dikarya</taxon>
        <taxon>Basidiomycota</taxon>
        <taxon>Agaricomycotina</taxon>
        <taxon>Agaricomycetes</taxon>
        <taxon>Agaricomycetidae</taxon>
        <taxon>Agaricales</taxon>
        <taxon>Marasmiineae</taxon>
        <taxon>Mycenaceae</taxon>
        <taxon>Mycena</taxon>
    </lineage>
</organism>
<dbReference type="InterPro" id="IPR055260">
    <property type="entry name" value="Ndc80_CH"/>
</dbReference>
<evidence type="ECO:0000256" key="8">
    <source>
        <dbReference type="ARBA" id="ARBA00023306"/>
    </source>
</evidence>
<feature type="coiled-coil region" evidence="11">
    <location>
        <begin position="402"/>
        <end position="436"/>
    </location>
</feature>
<dbReference type="Gene3D" id="1.10.418.30">
    <property type="entry name" value="Ncd80 complex, Ncd80 subunit"/>
    <property type="match status" value="1"/>
</dbReference>
<dbReference type="EMBL" id="JACAZF010000009">
    <property type="protein sequence ID" value="KAF7295114.1"/>
    <property type="molecule type" value="Genomic_DNA"/>
</dbReference>
<proteinExistence type="inferred from homology"/>
<dbReference type="InterPro" id="IPR005550">
    <property type="entry name" value="Kinetochore_Ndc80"/>
</dbReference>
<dbReference type="OrthoDB" id="7459479at2759"/>
<comment type="subunit">
    <text evidence="10">Component of the NDC80 complex.</text>
</comment>
<feature type="coiled-coil region" evidence="11">
    <location>
        <begin position="518"/>
        <end position="616"/>
    </location>
</feature>
<keyword evidence="7 10" id="KW-0539">Nucleus</keyword>
<dbReference type="RefSeq" id="XP_037216477.1">
    <property type="nucleotide sequence ID" value="XM_037367083.1"/>
</dbReference>
<sequence length="650" mass="72662">MERRTLQPTIDPNSNARSGIPVPASVKKPSATGRMSIAGPALRAPQPPPSIPRQSIMPGSNPRQSIMRSQNLPPNSLLLQSASKQNFARTPLNNSTRRGSVWGAGSSAQIPPSSQTFKDPRPLRDKPFQSQMKLDVYNYLRSIGYEIAQSTLSNIQGKDYRAIFDCLVGILDPNFPLNPQVRFEEEFVPVLKALHYPFVNAIDNKALAAPASMHAWPTLLGVLHWLVESCKAVTAYETSGDPTLQVTSDIPEEFEDPWDHQALAFDYFVQAYGMWLDMMADDFVEPTQNLEDRYARKNEQAQTDLDDKVRRLEEATIELDKLKSTAPPIAQLQSEIQMLNGDGDKFQRILAQYNARKKRTLDQITSEKAQLVTQGQHLEHLREEQRRLEVTVKAQNLSPEEVIKMNSDHETLEQTLKDLQQKMAETSRNVMTLEVNVANRATSAEEAIDIYTHLLATLDLYPAPSAPLPTTPLTLELNTASPNPQQLLIGDIRGAIKPCLSMVAESKRAERATVESERIKFDDDLDRLTMECENIEEEMAQVEKKVVGLNDQADDLREVAQQEATVANSDATRLERELANAKTAALANGMGVKSRLQALQFQYREQMEKVSRLKDETVRAIIKNSTDITNFKATLSQHLAELAAAAKADE</sequence>
<dbReference type="PANTHER" id="PTHR10643:SF2">
    <property type="entry name" value="KINETOCHORE PROTEIN NDC80 HOMOLOG"/>
    <property type="match status" value="1"/>
</dbReference>
<keyword evidence="2 10" id="KW-0158">Chromosome</keyword>
<comment type="function">
    <text evidence="10">Acts as a component of the essential kinetochore-associated NDC80 complex, which is required for chromosome segregation and spindle checkpoint activity.</text>
</comment>
<evidence type="ECO:0000259" key="13">
    <source>
        <dbReference type="Pfam" id="PF03801"/>
    </source>
</evidence>
<evidence type="ECO:0000313" key="14">
    <source>
        <dbReference type="EMBL" id="KAF7295114.1"/>
    </source>
</evidence>
<feature type="compositionally biased region" description="Polar residues" evidence="12">
    <location>
        <begin position="89"/>
        <end position="98"/>
    </location>
</feature>
<dbReference type="InterPro" id="IPR038273">
    <property type="entry name" value="Ndc80_sf"/>
</dbReference>
<comment type="caution">
    <text evidence="14">The sequence shown here is derived from an EMBL/GenBank/DDBJ whole genome shotgun (WGS) entry which is preliminary data.</text>
</comment>
<evidence type="ECO:0000256" key="6">
    <source>
        <dbReference type="ARBA" id="ARBA00023054"/>
    </source>
</evidence>
<keyword evidence="8 10" id="KW-0131">Cell cycle</keyword>
<comment type="subcellular location">
    <subcellularLocation>
        <location evidence="10">Chromosome</location>
        <location evidence="10">Centromere</location>
        <location evidence="10">Kinetochore</location>
    </subcellularLocation>
    <subcellularLocation>
        <location evidence="10">Nucleus</location>
    </subcellularLocation>
</comment>
<gene>
    <name evidence="14" type="ORF">MIND_01049800</name>
</gene>
<evidence type="ECO:0000256" key="5">
    <source>
        <dbReference type="ARBA" id="ARBA00022838"/>
    </source>
</evidence>
<evidence type="ECO:0000256" key="11">
    <source>
        <dbReference type="SAM" id="Coils"/>
    </source>
</evidence>
<dbReference type="GO" id="GO:0051315">
    <property type="term" value="P:attachment of mitotic spindle microtubules to kinetochore"/>
    <property type="evidence" value="ECO:0007669"/>
    <property type="project" value="UniProtKB-UniRule"/>
</dbReference>
<evidence type="ECO:0000256" key="3">
    <source>
        <dbReference type="ARBA" id="ARBA00022618"/>
    </source>
</evidence>
<feature type="compositionally biased region" description="Polar residues" evidence="12">
    <location>
        <begin position="106"/>
        <end position="117"/>
    </location>
</feature>
<feature type="domain" description="Kinetochore protein Ndc80 CH" evidence="13">
    <location>
        <begin position="105"/>
        <end position="233"/>
    </location>
</feature>
<evidence type="ECO:0000256" key="4">
    <source>
        <dbReference type="ARBA" id="ARBA00022776"/>
    </source>
</evidence>
<evidence type="ECO:0000256" key="10">
    <source>
        <dbReference type="RuleBase" id="RU368072"/>
    </source>
</evidence>
<feature type="coiled-coil region" evidence="11">
    <location>
        <begin position="298"/>
        <end position="325"/>
    </location>
</feature>
<evidence type="ECO:0000256" key="12">
    <source>
        <dbReference type="SAM" id="MobiDB-lite"/>
    </source>
</evidence>
<feature type="region of interest" description="Disordered" evidence="12">
    <location>
        <begin position="1"/>
        <end position="70"/>
    </location>
</feature>